<dbReference type="AlphaFoldDB" id="A0AAD7BDD3"/>
<feature type="compositionally biased region" description="Pro residues" evidence="1">
    <location>
        <begin position="194"/>
        <end position="214"/>
    </location>
</feature>
<feature type="compositionally biased region" description="Basic residues" evidence="1">
    <location>
        <begin position="59"/>
        <end position="70"/>
    </location>
</feature>
<accession>A0AAD7BDD3</accession>
<name>A0AAD7BDD3_9AGAR</name>
<feature type="compositionally biased region" description="Basic and acidic residues" evidence="1">
    <location>
        <begin position="1"/>
        <end position="14"/>
    </location>
</feature>
<keyword evidence="3" id="KW-1185">Reference proteome</keyword>
<comment type="caution">
    <text evidence="2">The sequence shown here is derived from an EMBL/GenBank/DDBJ whole genome shotgun (WGS) entry which is preliminary data.</text>
</comment>
<dbReference type="EMBL" id="JARKIF010000020">
    <property type="protein sequence ID" value="KAJ7617743.1"/>
    <property type="molecule type" value="Genomic_DNA"/>
</dbReference>
<dbReference type="Proteomes" id="UP001221142">
    <property type="component" value="Unassembled WGS sequence"/>
</dbReference>
<evidence type="ECO:0000256" key="1">
    <source>
        <dbReference type="SAM" id="MobiDB-lite"/>
    </source>
</evidence>
<feature type="compositionally biased region" description="Low complexity" evidence="1">
    <location>
        <begin position="16"/>
        <end position="28"/>
    </location>
</feature>
<evidence type="ECO:0000313" key="3">
    <source>
        <dbReference type="Proteomes" id="UP001221142"/>
    </source>
</evidence>
<gene>
    <name evidence="2" type="ORF">FB45DRAFT_872208</name>
</gene>
<evidence type="ECO:0000313" key="2">
    <source>
        <dbReference type="EMBL" id="KAJ7617743.1"/>
    </source>
</evidence>
<feature type="region of interest" description="Disordered" evidence="1">
    <location>
        <begin position="1"/>
        <end position="85"/>
    </location>
</feature>
<protein>
    <submittedName>
        <fullName evidence="2">Uncharacterized protein</fullName>
    </submittedName>
</protein>
<feature type="compositionally biased region" description="Polar residues" evidence="1">
    <location>
        <begin position="46"/>
        <end position="58"/>
    </location>
</feature>
<organism evidence="2 3">
    <name type="scientific">Roridomyces roridus</name>
    <dbReference type="NCBI Taxonomy" id="1738132"/>
    <lineage>
        <taxon>Eukaryota</taxon>
        <taxon>Fungi</taxon>
        <taxon>Dikarya</taxon>
        <taxon>Basidiomycota</taxon>
        <taxon>Agaricomycotina</taxon>
        <taxon>Agaricomycetes</taxon>
        <taxon>Agaricomycetidae</taxon>
        <taxon>Agaricales</taxon>
        <taxon>Marasmiineae</taxon>
        <taxon>Mycenaceae</taxon>
        <taxon>Roridomyces</taxon>
    </lineage>
</organism>
<feature type="region of interest" description="Disordered" evidence="1">
    <location>
        <begin position="185"/>
        <end position="275"/>
    </location>
</feature>
<sequence length="426" mass="46994">MARNKENHPPDPKRPQAQAKSSNANASSTAPEDEGSRVTELEALLQESQDQLRKLQQSQKRHKSSKRAHRVKDGSIPVPPHSSDAKLGDIKSQLGYTPKQWRALRACARDSMRGACLSWDRGWKAQSTTKLGTVYKVRQIEDDFPELRRFEGQWAVNRIVKDVWDNRKMYVNCVDNPETYIGRRAAARTDSPPRGTPEPSPHPSPRRSPSPGPSAPRHVPHPRPLRAPPSTDDESGDDLLNFSDDGAANQEHVTEKAKGKRPAGSDGRPSTKRRKHILTNVPRCYDLTESCIQHELGRMSGPNILDSSPGMFPLLPENRHPEIHILKSPPEFQVVGQPQCNYLTLIQPSFPASQTNEVEVGTTTWKQLLLNVKTETISASLISGALPGGRIGNGVGYPDIAPLLPIGGKLSGTLIFPEPTIVPSLF</sequence>
<proteinExistence type="predicted"/>
<reference evidence="2" key="1">
    <citation type="submission" date="2023-03" db="EMBL/GenBank/DDBJ databases">
        <title>Massive genome expansion in bonnet fungi (Mycena s.s.) driven by repeated elements and novel gene families across ecological guilds.</title>
        <authorList>
            <consortium name="Lawrence Berkeley National Laboratory"/>
            <person name="Harder C.B."/>
            <person name="Miyauchi S."/>
            <person name="Viragh M."/>
            <person name="Kuo A."/>
            <person name="Thoen E."/>
            <person name="Andreopoulos B."/>
            <person name="Lu D."/>
            <person name="Skrede I."/>
            <person name="Drula E."/>
            <person name="Henrissat B."/>
            <person name="Morin E."/>
            <person name="Kohler A."/>
            <person name="Barry K."/>
            <person name="LaButti K."/>
            <person name="Morin E."/>
            <person name="Salamov A."/>
            <person name="Lipzen A."/>
            <person name="Mereny Z."/>
            <person name="Hegedus B."/>
            <person name="Baldrian P."/>
            <person name="Stursova M."/>
            <person name="Weitz H."/>
            <person name="Taylor A."/>
            <person name="Grigoriev I.V."/>
            <person name="Nagy L.G."/>
            <person name="Martin F."/>
            <person name="Kauserud H."/>
        </authorList>
    </citation>
    <scope>NUCLEOTIDE SEQUENCE</scope>
    <source>
        <strain evidence="2">9284</strain>
    </source>
</reference>